<dbReference type="RefSeq" id="WP_137479369.1">
    <property type="nucleotide sequence ID" value="NZ_SZZP01000010.1"/>
</dbReference>
<dbReference type="AlphaFoldDB" id="A0A4U6RZL4"/>
<protein>
    <submittedName>
        <fullName evidence="1">Uncharacterized protein</fullName>
    </submittedName>
</protein>
<name>A0A4U6RZL4_BRAEL</name>
<proteinExistence type="predicted"/>
<evidence type="ECO:0000313" key="2">
    <source>
        <dbReference type="Proteomes" id="UP000305095"/>
    </source>
</evidence>
<evidence type="ECO:0000313" key="1">
    <source>
        <dbReference type="EMBL" id="TKV80081.1"/>
    </source>
</evidence>
<comment type="caution">
    <text evidence="1">The sequence shown here is derived from an EMBL/GenBank/DDBJ whole genome shotgun (WGS) entry which is preliminary data.</text>
</comment>
<dbReference type="EMBL" id="SZZP01000010">
    <property type="protein sequence ID" value="TKV80081.1"/>
    <property type="molecule type" value="Genomic_DNA"/>
</dbReference>
<dbReference type="Proteomes" id="UP000305095">
    <property type="component" value="Unassembled WGS sequence"/>
</dbReference>
<reference evidence="1 2" key="1">
    <citation type="submission" date="2019-05" db="EMBL/GenBank/DDBJ databases">
        <title>Draft Genome of Bradyrhizobium elkanii strain SEMIA 938, Used in Commercial Inoculants for Lupinus spp. in Brazil.</title>
        <authorList>
            <person name="Hungria M."/>
            <person name="Delamuta J.R.M."/>
            <person name="Ribeiro R.A."/>
            <person name="Nogueira M.A."/>
        </authorList>
    </citation>
    <scope>NUCLEOTIDE SEQUENCE [LARGE SCALE GENOMIC DNA]</scope>
    <source>
        <strain evidence="1 2">Semia 938</strain>
    </source>
</reference>
<accession>A0A4U6RZL4</accession>
<organism evidence="1 2">
    <name type="scientific">Bradyrhizobium elkanii</name>
    <dbReference type="NCBI Taxonomy" id="29448"/>
    <lineage>
        <taxon>Bacteria</taxon>
        <taxon>Pseudomonadati</taxon>
        <taxon>Pseudomonadota</taxon>
        <taxon>Alphaproteobacteria</taxon>
        <taxon>Hyphomicrobiales</taxon>
        <taxon>Nitrobacteraceae</taxon>
        <taxon>Bradyrhizobium</taxon>
    </lineage>
</organism>
<gene>
    <name evidence="1" type="ORF">FDV58_17675</name>
</gene>
<sequence>MLPLAVSPKAENVLSTERMQGLVDRIRTSSPSLEEQMKTLAHTLGNASDQVALLSKAPTTGSKLDRYDWFFGVERIEQDSELTGLVALFRTMTDYGDLIASRTMISELEQAAITEAVQAIIENYGEGI</sequence>